<dbReference type="GO" id="GO:0001405">
    <property type="term" value="C:PAM complex, Tim23 associated import motor"/>
    <property type="evidence" value="ECO:0007669"/>
    <property type="project" value="EnsemblFungi"/>
</dbReference>
<dbReference type="SUPFAM" id="SSF51064">
    <property type="entry name" value="Head domain of nucleotide exchange factor GrpE"/>
    <property type="match status" value="1"/>
</dbReference>
<comment type="subcellular location">
    <subcellularLocation>
        <location evidence="1 4">Mitochondrion matrix</location>
    </subcellularLocation>
</comment>
<dbReference type="GO" id="GO:0000774">
    <property type="term" value="F:adenyl-nucleotide exchange factor activity"/>
    <property type="evidence" value="ECO:0007669"/>
    <property type="project" value="EnsemblFungi"/>
</dbReference>
<dbReference type="PANTHER" id="PTHR21237:SF23">
    <property type="entry name" value="GRPE PROTEIN HOMOLOG, MITOCHONDRIAL"/>
    <property type="match status" value="1"/>
</dbReference>
<proteinExistence type="inferred from homology"/>
<dbReference type="AlphaFoldDB" id="E4ZPJ3"/>
<dbReference type="HOGENOM" id="CLU_057217_0_0_1"/>
<dbReference type="SUPFAM" id="SSF58014">
    <property type="entry name" value="Coiled-coil domain of nucleotide exchange factor GrpE"/>
    <property type="match status" value="1"/>
</dbReference>
<dbReference type="HAMAP" id="MF_01151">
    <property type="entry name" value="GrpE"/>
    <property type="match status" value="1"/>
</dbReference>
<dbReference type="GO" id="GO:0030150">
    <property type="term" value="P:protein import into mitochondrial matrix"/>
    <property type="evidence" value="ECO:0007669"/>
    <property type="project" value="EnsemblFungi"/>
</dbReference>
<dbReference type="FunFam" id="2.30.22.10:FF:000002">
    <property type="entry name" value="GrpE protein homolog"/>
    <property type="match status" value="1"/>
</dbReference>
<dbReference type="InterPro" id="IPR013805">
    <property type="entry name" value="GrpE_CC"/>
</dbReference>
<dbReference type="PRINTS" id="PR00773">
    <property type="entry name" value="GRPEPROTEIN"/>
</dbReference>
<evidence type="ECO:0000256" key="5">
    <source>
        <dbReference type="RuleBase" id="RU004478"/>
    </source>
</evidence>
<dbReference type="GO" id="GO:0042026">
    <property type="term" value="P:protein refolding"/>
    <property type="evidence" value="ECO:0007669"/>
    <property type="project" value="EnsemblFungi"/>
</dbReference>
<keyword evidence="3 4" id="KW-0143">Chaperone</keyword>
<dbReference type="GeneID" id="13287353"/>
<protein>
    <recommendedName>
        <fullName evidence="4">GrpE protein homolog</fullName>
    </recommendedName>
</protein>
<evidence type="ECO:0000256" key="1">
    <source>
        <dbReference type="ARBA" id="ARBA00004305"/>
    </source>
</evidence>
<dbReference type="Gene3D" id="3.90.20.20">
    <property type="match status" value="1"/>
</dbReference>
<comment type="similarity">
    <text evidence="2 5">Belongs to the GrpE family.</text>
</comment>
<dbReference type="PANTHER" id="PTHR21237">
    <property type="entry name" value="GRPE PROTEIN"/>
    <property type="match status" value="1"/>
</dbReference>
<dbReference type="FunCoup" id="E4ZPJ3">
    <property type="interactions" value="802"/>
</dbReference>
<comment type="function">
    <text evidence="4">Essential component of the PAM complex, a complex required for the translocation of transit peptide-containing proteins from the inner membrane into the mitochondrial matrix in an ATP-dependent manner.</text>
</comment>
<keyword evidence="8" id="KW-1185">Reference proteome</keyword>
<evidence type="ECO:0000256" key="4">
    <source>
        <dbReference type="RuleBase" id="RU000640"/>
    </source>
</evidence>
<dbReference type="GO" id="GO:0042803">
    <property type="term" value="F:protein homodimerization activity"/>
    <property type="evidence" value="ECO:0007669"/>
    <property type="project" value="InterPro"/>
</dbReference>
<sequence length="237" mass="26495">MLQRTILRASRQAARRTPAFAPLRQQFVVSRVAATPAIRWYSDAAPAKEGEAAEKKEGETAEKKEDAPSAANDEAAKLKEQIEKKDKEIIELKDKYLRSVADFRNLQERTARETKAAKDFAIQRFARDLVESVDNLDRALGTVPAEKLKSDNADLIALHDGIKMTDTILINTLKKHGLERFDPSETGDKFDPNIHEAVFQAPQPDKEDGCCFHTQQKGFMLNGRVLRPAKVGVVKNA</sequence>
<dbReference type="OMA" id="PHRHQAI"/>
<dbReference type="Pfam" id="PF01025">
    <property type="entry name" value="GrpE"/>
    <property type="match status" value="1"/>
</dbReference>
<evidence type="ECO:0000313" key="7">
    <source>
        <dbReference type="EMBL" id="CBX93218.1"/>
    </source>
</evidence>
<accession>E4ZPJ3</accession>
<dbReference type="InterPro" id="IPR009012">
    <property type="entry name" value="GrpE_head"/>
</dbReference>
<dbReference type="Gene3D" id="2.30.22.10">
    <property type="entry name" value="Head domain of nucleotide exchange factor GrpE"/>
    <property type="match status" value="1"/>
</dbReference>
<gene>
    <name evidence="7" type="ORF">LEMA_P041190.1</name>
</gene>
<evidence type="ECO:0000256" key="3">
    <source>
        <dbReference type="ARBA" id="ARBA00023186"/>
    </source>
</evidence>
<dbReference type="InterPro" id="IPR000740">
    <property type="entry name" value="GrpE"/>
</dbReference>
<evidence type="ECO:0000313" key="8">
    <source>
        <dbReference type="Proteomes" id="UP000002668"/>
    </source>
</evidence>
<dbReference type="STRING" id="985895.E4ZPJ3"/>
<dbReference type="CDD" id="cd00446">
    <property type="entry name" value="GrpE"/>
    <property type="match status" value="1"/>
</dbReference>
<dbReference type="RefSeq" id="XP_003836583.1">
    <property type="nucleotide sequence ID" value="XM_003836535.1"/>
</dbReference>
<reference evidence="8" key="1">
    <citation type="journal article" date="2011" name="Nat. Commun.">
        <title>Effector diversification within compartments of the Leptosphaeria maculans genome affected by Repeat-Induced Point mutations.</title>
        <authorList>
            <person name="Rouxel T."/>
            <person name="Grandaubert J."/>
            <person name="Hane J.K."/>
            <person name="Hoede C."/>
            <person name="van de Wouw A.P."/>
            <person name="Couloux A."/>
            <person name="Dominguez V."/>
            <person name="Anthouard V."/>
            <person name="Bally P."/>
            <person name="Bourras S."/>
            <person name="Cozijnsen A.J."/>
            <person name="Ciuffetti L.M."/>
            <person name="Degrave A."/>
            <person name="Dilmaghani A."/>
            <person name="Duret L."/>
            <person name="Fudal I."/>
            <person name="Goodwin S.B."/>
            <person name="Gout L."/>
            <person name="Glaser N."/>
            <person name="Linglin J."/>
            <person name="Kema G.H.J."/>
            <person name="Lapalu N."/>
            <person name="Lawrence C.B."/>
            <person name="May K."/>
            <person name="Meyer M."/>
            <person name="Ollivier B."/>
            <person name="Poulain J."/>
            <person name="Schoch C.L."/>
            <person name="Simon A."/>
            <person name="Spatafora J.W."/>
            <person name="Stachowiak A."/>
            <person name="Turgeon B.G."/>
            <person name="Tyler B.M."/>
            <person name="Vincent D."/>
            <person name="Weissenbach J."/>
            <person name="Amselem J."/>
            <person name="Quesneville H."/>
            <person name="Oliver R.P."/>
            <person name="Wincker P."/>
            <person name="Balesdent M.-H."/>
            <person name="Howlett B.J."/>
        </authorList>
    </citation>
    <scope>NUCLEOTIDE SEQUENCE [LARGE SCALE GENOMIC DNA]</scope>
    <source>
        <strain evidence="8">JN3 / isolate v23.1.3 / race Av1-4-5-6-7-8</strain>
    </source>
</reference>
<keyword evidence="4" id="KW-0496">Mitochondrion</keyword>
<dbReference type="GO" id="GO:0051082">
    <property type="term" value="F:unfolded protein binding"/>
    <property type="evidence" value="ECO:0007669"/>
    <property type="project" value="TreeGrafter"/>
</dbReference>
<evidence type="ECO:0000256" key="2">
    <source>
        <dbReference type="ARBA" id="ARBA00009054"/>
    </source>
</evidence>
<feature type="region of interest" description="Disordered" evidence="6">
    <location>
        <begin position="45"/>
        <end position="74"/>
    </location>
</feature>
<dbReference type="VEuPathDB" id="FungiDB:LEMA_P041190.1"/>
<dbReference type="GO" id="GO:0051087">
    <property type="term" value="F:protein-folding chaperone binding"/>
    <property type="evidence" value="ECO:0007669"/>
    <property type="project" value="InterPro"/>
</dbReference>
<organism evidence="8">
    <name type="scientific">Leptosphaeria maculans (strain JN3 / isolate v23.1.3 / race Av1-4-5-6-7-8)</name>
    <name type="common">Blackleg fungus</name>
    <name type="synonym">Phoma lingam</name>
    <dbReference type="NCBI Taxonomy" id="985895"/>
    <lineage>
        <taxon>Eukaryota</taxon>
        <taxon>Fungi</taxon>
        <taxon>Dikarya</taxon>
        <taxon>Ascomycota</taxon>
        <taxon>Pezizomycotina</taxon>
        <taxon>Dothideomycetes</taxon>
        <taxon>Pleosporomycetidae</taxon>
        <taxon>Pleosporales</taxon>
        <taxon>Pleosporineae</taxon>
        <taxon>Leptosphaeriaceae</taxon>
        <taxon>Plenodomus</taxon>
        <taxon>Plenodomus lingam/Leptosphaeria maculans species complex</taxon>
    </lineage>
</organism>
<dbReference type="PROSITE" id="PS01071">
    <property type="entry name" value="GRPE"/>
    <property type="match status" value="1"/>
</dbReference>
<feature type="compositionally biased region" description="Basic and acidic residues" evidence="6">
    <location>
        <begin position="46"/>
        <end position="67"/>
    </location>
</feature>
<dbReference type="EMBL" id="FP929105">
    <property type="protein sequence ID" value="CBX93218.1"/>
    <property type="molecule type" value="Genomic_DNA"/>
</dbReference>
<evidence type="ECO:0000256" key="6">
    <source>
        <dbReference type="SAM" id="MobiDB-lite"/>
    </source>
</evidence>
<dbReference type="Proteomes" id="UP000002668">
    <property type="component" value="Genome"/>
</dbReference>
<dbReference type="InParanoid" id="E4ZPJ3"/>
<name>E4ZPJ3_LEPMJ</name>
<dbReference type="eggNOG" id="KOG3003">
    <property type="taxonomic scope" value="Eukaryota"/>
</dbReference>
<dbReference type="OrthoDB" id="201635at2759"/>